<evidence type="ECO:0000256" key="6">
    <source>
        <dbReference type="ARBA" id="ARBA00022989"/>
    </source>
</evidence>
<keyword evidence="7 8" id="KW-0472">Membrane</keyword>
<organism evidence="9 10">
    <name type="scientific">Pseudonocardia benzenivorans</name>
    <dbReference type="NCBI Taxonomy" id="228005"/>
    <lineage>
        <taxon>Bacteria</taxon>
        <taxon>Bacillati</taxon>
        <taxon>Actinomycetota</taxon>
        <taxon>Actinomycetes</taxon>
        <taxon>Pseudonocardiales</taxon>
        <taxon>Pseudonocardiaceae</taxon>
        <taxon>Pseudonocardia</taxon>
    </lineage>
</organism>
<gene>
    <name evidence="9" type="ORF">ACFQ34_14670</name>
</gene>
<dbReference type="EMBL" id="JBHTMB010000133">
    <property type="protein sequence ID" value="MFD1234530.1"/>
    <property type="molecule type" value="Genomic_DNA"/>
</dbReference>
<keyword evidence="4" id="KW-0533">Nickel</keyword>
<dbReference type="Proteomes" id="UP001597182">
    <property type="component" value="Unassembled WGS sequence"/>
</dbReference>
<evidence type="ECO:0000256" key="4">
    <source>
        <dbReference type="ARBA" id="ARBA00022596"/>
    </source>
</evidence>
<dbReference type="InterPro" id="IPR011541">
    <property type="entry name" value="Ni/Co_transpt_high_affinity"/>
</dbReference>
<keyword evidence="10" id="KW-1185">Reference proteome</keyword>
<proteinExistence type="inferred from homology"/>
<evidence type="ECO:0000313" key="10">
    <source>
        <dbReference type="Proteomes" id="UP001597182"/>
    </source>
</evidence>
<evidence type="ECO:0000256" key="2">
    <source>
        <dbReference type="ARBA" id="ARBA00010892"/>
    </source>
</evidence>
<feature type="transmembrane region" description="Helical" evidence="8">
    <location>
        <begin position="247"/>
        <end position="275"/>
    </location>
</feature>
<name>A0ABW3VJK5_9PSEU</name>
<feature type="transmembrane region" description="Helical" evidence="8">
    <location>
        <begin position="219"/>
        <end position="241"/>
    </location>
</feature>
<feature type="transmembrane region" description="Helical" evidence="8">
    <location>
        <begin position="21"/>
        <end position="45"/>
    </location>
</feature>
<dbReference type="InterPro" id="IPR004688">
    <property type="entry name" value="Ni/Co_transpt"/>
</dbReference>
<evidence type="ECO:0000256" key="1">
    <source>
        <dbReference type="ARBA" id="ARBA00004127"/>
    </source>
</evidence>
<feature type="transmembrane region" description="Helical" evidence="8">
    <location>
        <begin position="103"/>
        <end position="126"/>
    </location>
</feature>
<reference evidence="10" key="1">
    <citation type="journal article" date="2019" name="Int. J. Syst. Evol. Microbiol.">
        <title>The Global Catalogue of Microorganisms (GCM) 10K type strain sequencing project: providing services to taxonomists for standard genome sequencing and annotation.</title>
        <authorList>
            <consortium name="The Broad Institute Genomics Platform"/>
            <consortium name="The Broad Institute Genome Sequencing Center for Infectious Disease"/>
            <person name="Wu L."/>
            <person name="Ma J."/>
        </authorList>
    </citation>
    <scope>NUCLEOTIDE SEQUENCE [LARGE SCALE GENOMIC DNA]</scope>
    <source>
        <strain evidence="10">CCUG 49018</strain>
    </source>
</reference>
<feature type="transmembrane region" description="Helical" evidence="8">
    <location>
        <begin position="146"/>
        <end position="171"/>
    </location>
</feature>
<evidence type="ECO:0000256" key="3">
    <source>
        <dbReference type="ARBA" id="ARBA00022448"/>
    </source>
</evidence>
<dbReference type="PANTHER" id="PTHR31611:SF0">
    <property type="entry name" value="HIGH-AFFINITY NICKEL TRANSPORT PROTEIN NIC1"/>
    <property type="match status" value="1"/>
</dbReference>
<feature type="transmembrane region" description="Helical" evidence="8">
    <location>
        <begin position="287"/>
        <end position="314"/>
    </location>
</feature>
<sequence>MATLPTTRPARAGLRPAEKRTVAAMAVVLVALTVVGWVVLAVFVAPQHYELGESGVFGVGLGLTAYLLGMRHAFDADHIAAIDNTTRKLLAERGPGEKRPLSVGFWFALGHATLVLVLVALITLGVRAVAGEISDENSSLKQIGGLISTSVSGLFLVLLGLINLVILVQILRVFRDMRRGRYDEASLEEQLDKRGLMNRILGRATRAVRKPWHMYPVGLLFGLGFDTASEVTLLVIAGGAAAGALPWYAVLVLPILFAAGMSLFDTLDGAFMCFAYDWAFLRPVRKVFYNITITALSVAVALVIGVIELVSLLADKLGVESGPLAWIAGLDLDNVGFVVVGLFVLTWAVALGVWKFGRIEDRWSAGLARAEEG</sequence>
<evidence type="ECO:0000313" key="9">
    <source>
        <dbReference type="EMBL" id="MFD1234530.1"/>
    </source>
</evidence>
<comment type="subcellular location">
    <subcellularLocation>
        <location evidence="8">Cell membrane</location>
        <topology evidence="8">Multi-pass membrane protein</topology>
    </subcellularLocation>
    <subcellularLocation>
        <location evidence="1">Endomembrane system</location>
        <topology evidence="1">Multi-pass membrane protein</topology>
    </subcellularLocation>
</comment>
<dbReference type="Pfam" id="PF03824">
    <property type="entry name" value="NicO"/>
    <property type="match status" value="1"/>
</dbReference>
<feature type="transmembrane region" description="Helical" evidence="8">
    <location>
        <begin position="51"/>
        <end position="69"/>
    </location>
</feature>
<dbReference type="RefSeq" id="WP_346089832.1">
    <property type="nucleotide sequence ID" value="NZ_BAABKS010000005.1"/>
</dbReference>
<dbReference type="NCBIfam" id="TIGR00802">
    <property type="entry name" value="nico"/>
    <property type="match status" value="1"/>
</dbReference>
<feature type="transmembrane region" description="Helical" evidence="8">
    <location>
        <begin position="334"/>
        <end position="354"/>
    </location>
</feature>
<comment type="caution">
    <text evidence="9">The sequence shown here is derived from an EMBL/GenBank/DDBJ whole genome shotgun (WGS) entry which is preliminary data.</text>
</comment>
<protein>
    <recommendedName>
        <fullName evidence="8">Nickel/cobalt efflux system</fullName>
    </recommendedName>
</protein>
<accession>A0ABW3VJK5</accession>
<keyword evidence="5 8" id="KW-0812">Transmembrane</keyword>
<comment type="similarity">
    <text evidence="2 8">Belongs to the NiCoT transporter (TC 2.A.52) family.</text>
</comment>
<keyword evidence="3 8" id="KW-0813">Transport</keyword>
<evidence type="ECO:0000256" key="7">
    <source>
        <dbReference type="ARBA" id="ARBA00023136"/>
    </source>
</evidence>
<dbReference type="PANTHER" id="PTHR31611">
    <property type="entry name" value="HIGH-AFFINITY NICKEL TRANSPORT PROTEIN NIC1"/>
    <property type="match status" value="1"/>
</dbReference>
<evidence type="ECO:0000256" key="8">
    <source>
        <dbReference type="RuleBase" id="RU362101"/>
    </source>
</evidence>
<keyword evidence="6 8" id="KW-1133">Transmembrane helix</keyword>
<evidence type="ECO:0000256" key="5">
    <source>
        <dbReference type="ARBA" id="ARBA00022692"/>
    </source>
</evidence>